<dbReference type="InterPro" id="IPR036388">
    <property type="entry name" value="WH-like_DNA-bd_sf"/>
</dbReference>
<accession>F0SUN8</accession>
<proteinExistence type="predicted"/>
<reference evidence="3" key="2">
    <citation type="submission" date="2011-02" db="EMBL/GenBank/DDBJ databases">
        <title>The complete genome of Syntrophobotulus glycolicus DSM 8271.</title>
        <authorList>
            <person name="Lucas S."/>
            <person name="Copeland A."/>
            <person name="Lapidus A."/>
            <person name="Bruce D."/>
            <person name="Goodwin L."/>
            <person name="Pitluck S."/>
            <person name="Kyrpides N."/>
            <person name="Mavromatis K."/>
            <person name="Pagani I."/>
            <person name="Ivanova N."/>
            <person name="Mikhailova N."/>
            <person name="Chertkov O."/>
            <person name="Held B."/>
            <person name="Detter J.C."/>
            <person name="Tapia R."/>
            <person name="Han C."/>
            <person name="Land M."/>
            <person name="Hauser L."/>
            <person name="Markowitz V."/>
            <person name="Cheng J.-F."/>
            <person name="Hugenholtz P."/>
            <person name="Woyke T."/>
            <person name="Wu D."/>
            <person name="Spring S."/>
            <person name="Schroeder M."/>
            <person name="Brambilla E."/>
            <person name="Klenk H.-P."/>
            <person name="Eisen J.A."/>
        </authorList>
    </citation>
    <scope>NUCLEOTIDE SEQUENCE [LARGE SCALE GENOMIC DNA]</scope>
    <source>
        <strain evidence="3">DSM 8271 / FlGlyR</strain>
    </source>
</reference>
<dbReference type="SUPFAM" id="SSF46785">
    <property type="entry name" value="Winged helix' DNA-binding domain"/>
    <property type="match status" value="1"/>
</dbReference>
<dbReference type="InterPro" id="IPR015102">
    <property type="entry name" value="Tscrpt_reg_HTH_FeoC"/>
</dbReference>
<gene>
    <name evidence="2" type="ordered locus">Sgly_1214</name>
</gene>
<dbReference type="Proteomes" id="UP000007488">
    <property type="component" value="Chromosome"/>
</dbReference>
<name>F0SUN8_SYNGF</name>
<keyword evidence="3" id="KW-1185">Reference proteome</keyword>
<dbReference type="Gene3D" id="1.10.10.10">
    <property type="entry name" value="Winged helix-like DNA-binding domain superfamily/Winged helix DNA-binding domain"/>
    <property type="match status" value="1"/>
</dbReference>
<reference evidence="2 3" key="1">
    <citation type="journal article" date="2011" name="Stand. Genomic Sci.">
        <title>Complete genome sequence of Syntrophobotulus glycolicus type strain (FlGlyR).</title>
        <authorList>
            <person name="Han C."/>
            <person name="Mwirichia R."/>
            <person name="Chertkov O."/>
            <person name="Held B."/>
            <person name="Lapidus A."/>
            <person name="Nolan M."/>
            <person name="Lucas S."/>
            <person name="Hammon N."/>
            <person name="Deshpande S."/>
            <person name="Cheng J.F."/>
            <person name="Tapia R."/>
            <person name="Goodwin L."/>
            <person name="Pitluck S."/>
            <person name="Huntemann M."/>
            <person name="Liolios K."/>
            <person name="Ivanova N."/>
            <person name="Pagani I."/>
            <person name="Mavromatis K."/>
            <person name="Ovchinikova G."/>
            <person name="Pati A."/>
            <person name="Chen A."/>
            <person name="Palaniappan K."/>
            <person name="Land M."/>
            <person name="Hauser L."/>
            <person name="Brambilla E.M."/>
            <person name="Rohde M."/>
            <person name="Spring S."/>
            <person name="Sikorski J."/>
            <person name="Goker M."/>
            <person name="Woyke T."/>
            <person name="Bristow J."/>
            <person name="Eisen J.A."/>
            <person name="Markowitz V."/>
            <person name="Hugenholtz P."/>
            <person name="Kyrpides N.C."/>
            <person name="Klenk H.P."/>
            <person name="Detter J.C."/>
        </authorList>
    </citation>
    <scope>NUCLEOTIDE SEQUENCE [LARGE SCALE GENOMIC DNA]</scope>
    <source>
        <strain evidence="3">DSM 8271 / FlGlyR</strain>
    </source>
</reference>
<dbReference type="EMBL" id="CP002547">
    <property type="protein sequence ID" value="ADY55531.1"/>
    <property type="molecule type" value="Genomic_DNA"/>
</dbReference>
<dbReference type="OrthoDB" id="2086217at2"/>
<dbReference type="STRING" id="645991.Sgly_1214"/>
<evidence type="ECO:0000313" key="2">
    <source>
        <dbReference type="EMBL" id="ADY55531.1"/>
    </source>
</evidence>
<dbReference type="InterPro" id="IPR036390">
    <property type="entry name" value="WH_DNA-bd_sf"/>
</dbReference>
<dbReference type="HOGENOM" id="CLU_2425927_0_0_9"/>
<evidence type="ECO:0000313" key="3">
    <source>
        <dbReference type="Proteomes" id="UP000007488"/>
    </source>
</evidence>
<dbReference type="KEGG" id="sgy:Sgly_1214"/>
<evidence type="ECO:0000259" key="1">
    <source>
        <dbReference type="Pfam" id="PF09012"/>
    </source>
</evidence>
<dbReference type="AlphaFoldDB" id="F0SUN8"/>
<dbReference type="Pfam" id="PF09012">
    <property type="entry name" value="FeoC"/>
    <property type="match status" value="1"/>
</dbReference>
<protein>
    <recommendedName>
        <fullName evidence="1">Transcriptional regulator HTH-type FeoC domain-containing protein</fullName>
    </recommendedName>
</protein>
<dbReference type="RefSeq" id="WP_013624401.1">
    <property type="nucleotide sequence ID" value="NC_015172.1"/>
</dbReference>
<organism evidence="2 3">
    <name type="scientific">Syntrophobotulus glycolicus (strain DSM 8271 / FlGlyR)</name>
    <dbReference type="NCBI Taxonomy" id="645991"/>
    <lineage>
        <taxon>Bacteria</taxon>
        <taxon>Bacillati</taxon>
        <taxon>Bacillota</taxon>
        <taxon>Clostridia</taxon>
        <taxon>Eubacteriales</taxon>
        <taxon>Desulfitobacteriaceae</taxon>
        <taxon>Syntrophobotulus</taxon>
    </lineage>
</organism>
<feature type="domain" description="Transcriptional regulator HTH-type FeoC" evidence="1">
    <location>
        <begin position="17"/>
        <end position="61"/>
    </location>
</feature>
<sequence>MIRELLHCLRSGRVYCVDELAYLLDTSQEAVRNGLDYLERKRYIRRAEMAAPCSEKCKSCHLGDAGQAFLYPAIWELKTGERAECMDKIDD</sequence>